<evidence type="ECO:0000313" key="1">
    <source>
        <dbReference type="EMBL" id="KAH7676438.1"/>
    </source>
</evidence>
<sequence>MEAFGGSGFSGVSAVKRRRTATSRRPRPDSQFVVENRDQSPPSSTPSSDNATKVSSDDNTSYAPSFPRKEFSLNSSSQKVASINKIEGLGSSKKIRREDRKFGDVDALYRSSSSRGSAPGHSGSELRRSSEGALALANWKSNNKARENIEMQARSPDGHVGRNGDGYGMSQSAGGSNGSAESKQLKKVKLKVGGVVRTIHAKSNLETGNTVDSSTKVSRSSDSSRHRQKLILPETSDDEDSPSERGNSTTQVMAWKDFGGGFSRGTKVDSRGKITEGSLSMKEVDRSQSINSSEPTRKSKRVPKKRVLDGAFDEVDEDDEIRYLERLKMAKVTRDYSAENEDDEEDSLKKKKISKVSKSKRIGYDIDEDYVSRSGKDNRRRSKSGKESDDADYMEEEEPGSDTGLEAKKKKQKEPVDALTDSRAEPLTTRQRALQSSKDGSTGSSLIEFPNGLPPAPPRKQKEKLSEVELQAKKAEAAQRRRMQVEKANRELEAATISKILGQDPKKKKKEEEKLKELDEKAQERAANFLTLAPNTIRWIMGPTGTVVTFADDVGLPSIFDSKPCSYPPPREKCARPVMYKHVQVPGFQIKSSALQPTMLQSDPRAFSYSIHLLMYHSGVV</sequence>
<organism evidence="1 2">
    <name type="scientific">Dioscorea alata</name>
    <name type="common">Purple yam</name>
    <dbReference type="NCBI Taxonomy" id="55571"/>
    <lineage>
        <taxon>Eukaryota</taxon>
        <taxon>Viridiplantae</taxon>
        <taxon>Streptophyta</taxon>
        <taxon>Embryophyta</taxon>
        <taxon>Tracheophyta</taxon>
        <taxon>Spermatophyta</taxon>
        <taxon>Magnoliopsida</taxon>
        <taxon>Liliopsida</taxon>
        <taxon>Dioscoreales</taxon>
        <taxon>Dioscoreaceae</taxon>
        <taxon>Dioscorea</taxon>
    </lineage>
</organism>
<proteinExistence type="predicted"/>
<protein>
    <submittedName>
        <fullName evidence="1">INO80 complex subunit B-like conserved region domain-containing protein</fullName>
    </submittedName>
</protein>
<name>A0ACB7VP96_DIOAL</name>
<gene>
    <name evidence="1" type="ORF">IHE45_07G015700</name>
</gene>
<reference evidence="2" key="1">
    <citation type="journal article" date="2022" name="Nat. Commun.">
        <title>Chromosome evolution and the genetic basis of agronomically important traits in greater yam.</title>
        <authorList>
            <person name="Bredeson J.V."/>
            <person name="Lyons J.B."/>
            <person name="Oniyinde I.O."/>
            <person name="Okereke N.R."/>
            <person name="Kolade O."/>
            <person name="Nnabue I."/>
            <person name="Nwadili C.O."/>
            <person name="Hribova E."/>
            <person name="Parker M."/>
            <person name="Nwogha J."/>
            <person name="Shu S."/>
            <person name="Carlson J."/>
            <person name="Kariba R."/>
            <person name="Muthemba S."/>
            <person name="Knop K."/>
            <person name="Barton G.J."/>
            <person name="Sherwood A.V."/>
            <person name="Lopez-Montes A."/>
            <person name="Asiedu R."/>
            <person name="Jamnadass R."/>
            <person name="Muchugi A."/>
            <person name="Goodstein D."/>
            <person name="Egesi C.N."/>
            <person name="Featherston J."/>
            <person name="Asfaw A."/>
            <person name="Simpson G.G."/>
            <person name="Dolezel J."/>
            <person name="Hendre P.S."/>
            <person name="Van Deynze A."/>
            <person name="Kumar P.L."/>
            <person name="Obidiegwu J.E."/>
            <person name="Bhattacharjee R."/>
            <person name="Rokhsar D.S."/>
        </authorList>
    </citation>
    <scope>NUCLEOTIDE SEQUENCE [LARGE SCALE GENOMIC DNA]</scope>
    <source>
        <strain evidence="2">cv. TDa95/00328</strain>
    </source>
</reference>
<dbReference type="Proteomes" id="UP000827976">
    <property type="component" value="Chromosome 7"/>
</dbReference>
<keyword evidence="2" id="KW-1185">Reference proteome</keyword>
<evidence type="ECO:0000313" key="2">
    <source>
        <dbReference type="Proteomes" id="UP000827976"/>
    </source>
</evidence>
<accession>A0ACB7VP96</accession>
<comment type="caution">
    <text evidence="1">The sequence shown here is derived from an EMBL/GenBank/DDBJ whole genome shotgun (WGS) entry which is preliminary data.</text>
</comment>
<dbReference type="EMBL" id="CM037017">
    <property type="protein sequence ID" value="KAH7676438.1"/>
    <property type="molecule type" value="Genomic_DNA"/>
</dbReference>